<keyword evidence="6" id="KW-1185">Reference proteome</keyword>
<keyword evidence="2 5" id="KW-0378">Hydrolase</keyword>
<comment type="caution">
    <text evidence="5">The sequence shown here is derived from an EMBL/GenBank/DDBJ whole genome shotgun (WGS) entry which is preliminary data.</text>
</comment>
<keyword evidence="3" id="KW-0732">Signal</keyword>
<evidence type="ECO:0000256" key="3">
    <source>
        <dbReference type="SAM" id="SignalP"/>
    </source>
</evidence>
<name>A0ABW8C0Q1_9ACTN</name>
<evidence type="ECO:0000256" key="2">
    <source>
        <dbReference type="ARBA" id="ARBA00022801"/>
    </source>
</evidence>
<dbReference type="GO" id="GO:0016787">
    <property type="term" value="F:hydrolase activity"/>
    <property type="evidence" value="ECO:0007669"/>
    <property type="project" value="UniProtKB-KW"/>
</dbReference>
<dbReference type="RefSeq" id="WP_399644688.1">
    <property type="nucleotide sequence ID" value="NZ_JBITYG010000001.1"/>
</dbReference>
<evidence type="ECO:0000259" key="4">
    <source>
        <dbReference type="PROSITE" id="PS51677"/>
    </source>
</evidence>
<dbReference type="EC" id="3.-.-.-" evidence="5"/>
<dbReference type="PANTHER" id="PTHR10587:SF133">
    <property type="entry name" value="CHITIN DEACETYLASE 1-RELATED"/>
    <property type="match status" value="1"/>
</dbReference>
<dbReference type="CDD" id="cd10917">
    <property type="entry name" value="CE4_NodB_like_6s_7s"/>
    <property type="match status" value="1"/>
</dbReference>
<reference evidence="5 6" key="1">
    <citation type="submission" date="2024-10" db="EMBL/GenBank/DDBJ databases">
        <title>The Natural Products Discovery Center: Release of the First 8490 Sequenced Strains for Exploring Actinobacteria Biosynthetic Diversity.</title>
        <authorList>
            <person name="Kalkreuter E."/>
            <person name="Kautsar S.A."/>
            <person name="Yang D."/>
            <person name="Bader C.D."/>
            <person name="Teijaro C.N."/>
            <person name="Fluegel L."/>
            <person name="Davis C.M."/>
            <person name="Simpson J.R."/>
            <person name="Lauterbach L."/>
            <person name="Steele A.D."/>
            <person name="Gui C."/>
            <person name="Meng S."/>
            <person name="Li G."/>
            <person name="Viehrig K."/>
            <person name="Ye F."/>
            <person name="Su P."/>
            <person name="Kiefer A.F."/>
            <person name="Nichols A."/>
            <person name="Cepeda A.J."/>
            <person name="Yan W."/>
            <person name="Fan B."/>
            <person name="Jiang Y."/>
            <person name="Adhikari A."/>
            <person name="Zheng C.-J."/>
            <person name="Schuster L."/>
            <person name="Cowan T.M."/>
            <person name="Smanski M.J."/>
            <person name="Chevrette M.G."/>
            <person name="De Carvalho L.P.S."/>
            <person name="Shen B."/>
        </authorList>
    </citation>
    <scope>NUCLEOTIDE SEQUENCE [LARGE SCALE GENOMIC DNA]</scope>
    <source>
        <strain evidence="5 6">NPDC053399</strain>
    </source>
</reference>
<feature type="chain" id="PRO_5045262886" evidence="3">
    <location>
        <begin position="34"/>
        <end position="297"/>
    </location>
</feature>
<evidence type="ECO:0000313" key="5">
    <source>
        <dbReference type="EMBL" id="MFI9100009.1"/>
    </source>
</evidence>
<dbReference type="EMBL" id="JBITYG010000001">
    <property type="protein sequence ID" value="MFI9100009.1"/>
    <property type="molecule type" value="Genomic_DNA"/>
</dbReference>
<protein>
    <submittedName>
        <fullName evidence="5">Polysaccharide deacetylase family protein</fullName>
        <ecNumber evidence="5">3.-.-.-</ecNumber>
    </submittedName>
</protein>
<dbReference type="InterPro" id="IPR050248">
    <property type="entry name" value="Polysacc_deacetylase_ArnD"/>
</dbReference>
<dbReference type="InterPro" id="IPR002509">
    <property type="entry name" value="NODB_dom"/>
</dbReference>
<dbReference type="Gene3D" id="3.20.20.370">
    <property type="entry name" value="Glycoside hydrolase/deacetylase"/>
    <property type="match status" value="1"/>
</dbReference>
<dbReference type="PANTHER" id="PTHR10587">
    <property type="entry name" value="GLYCOSYL TRANSFERASE-RELATED"/>
    <property type="match status" value="1"/>
</dbReference>
<evidence type="ECO:0000313" key="6">
    <source>
        <dbReference type="Proteomes" id="UP001614394"/>
    </source>
</evidence>
<evidence type="ECO:0000256" key="1">
    <source>
        <dbReference type="ARBA" id="ARBA00022723"/>
    </source>
</evidence>
<keyword evidence="1" id="KW-0479">Metal-binding</keyword>
<sequence>MNQRTALPSSQPPRILGRVLTTVAAMAALVASAAVPASGLTPPDRPDRLAVVAAAAPAAAAVCPSGTTPLPAPANLLGRTIRTMPTERKVVALTFNSAWDETGLDTVLKVLHDYKATATFFLTGQFAELHPAAARSMAAAGHGIASHSYSHPHFGDLDCAGREREVRLADQALRTAIGTAPLPFFRFPYGETNAQQVAEVNAMGFANIEWTDDTNGYLGTAGGMTVQKAVDRALNSLTPGEIIQMHVGDPNGRGPILDALALPLIIDAVRARGYEIADLRTLLPTPATPATPVAPTT</sequence>
<dbReference type="SUPFAM" id="SSF88713">
    <property type="entry name" value="Glycoside hydrolase/deacetylase"/>
    <property type="match status" value="1"/>
</dbReference>
<dbReference type="Proteomes" id="UP001614394">
    <property type="component" value="Unassembled WGS sequence"/>
</dbReference>
<organism evidence="5 6">
    <name type="scientific">Streptomyces fildesensis</name>
    <dbReference type="NCBI Taxonomy" id="375757"/>
    <lineage>
        <taxon>Bacteria</taxon>
        <taxon>Bacillati</taxon>
        <taxon>Actinomycetota</taxon>
        <taxon>Actinomycetes</taxon>
        <taxon>Kitasatosporales</taxon>
        <taxon>Streptomycetaceae</taxon>
        <taxon>Streptomyces</taxon>
    </lineage>
</organism>
<feature type="domain" description="NodB homology" evidence="4">
    <location>
        <begin position="89"/>
        <end position="277"/>
    </location>
</feature>
<proteinExistence type="predicted"/>
<gene>
    <name evidence="5" type="ORF">ACIGXA_05760</name>
</gene>
<dbReference type="InterPro" id="IPR011330">
    <property type="entry name" value="Glyco_hydro/deAcase_b/a-brl"/>
</dbReference>
<feature type="signal peptide" evidence="3">
    <location>
        <begin position="1"/>
        <end position="33"/>
    </location>
</feature>
<accession>A0ABW8C0Q1</accession>
<dbReference type="Pfam" id="PF01522">
    <property type="entry name" value="Polysacc_deac_1"/>
    <property type="match status" value="1"/>
</dbReference>
<dbReference type="PROSITE" id="PS51677">
    <property type="entry name" value="NODB"/>
    <property type="match status" value="1"/>
</dbReference>